<protein>
    <submittedName>
        <fullName evidence="1">P-II family nitrogen regulator</fullName>
    </submittedName>
</protein>
<organism evidence="1 2">
    <name type="scientific">Candidatus Limivivens merdigallinarum</name>
    <dbReference type="NCBI Taxonomy" id="2840859"/>
    <lineage>
        <taxon>Bacteria</taxon>
        <taxon>Bacillati</taxon>
        <taxon>Bacillota</taxon>
        <taxon>Clostridia</taxon>
        <taxon>Lachnospirales</taxon>
        <taxon>Lachnospiraceae</taxon>
        <taxon>Lachnospiraceae incertae sedis</taxon>
        <taxon>Candidatus Limivivens</taxon>
    </lineage>
</organism>
<reference evidence="1" key="1">
    <citation type="submission" date="2020-10" db="EMBL/GenBank/DDBJ databases">
        <authorList>
            <person name="Gilroy R."/>
        </authorList>
    </citation>
    <scope>NUCLEOTIDE SEQUENCE</scope>
    <source>
        <strain evidence="1">ChiSjej3B21-11622</strain>
    </source>
</reference>
<accession>A0A9D1CZL0</accession>
<dbReference type="Pfam" id="PF00543">
    <property type="entry name" value="P-II"/>
    <property type="match status" value="1"/>
</dbReference>
<dbReference type="EMBL" id="DVFT01000012">
    <property type="protein sequence ID" value="HIQ95077.1"/>
    <property type="molecule type" value="Genomic_DNA"/>
</dbReference>
<proteinExistence type="predicted"/>
<dbReference type="Proteomes" id="UP000886886">
    <property type="component" value="Unassembled WGS sequence"/>
</dbReference>
<dbReference type="InterPro" id="IPR011322">
    <property type="entry name" value="N-reg_PII-like_a/b"/>
</dbReference>
<dbReference type="GO" id="GO:0006808">
    <property type="term" value="P:regulation of nitrogen utilization"/>
    <property type="evidence" value="ECO:0007669"/>
    <property type="project" value="InterPro"/>
</dbReference>
<reference evidence="1" key="2">
    <citation type="journal article" date="2021" name="PeerJ">
        <title>Extensive microbial diversity within the chicken gut microbiome revealed by metagenomics and culture.</title>
        <authorList>
            <person name="Gilroy R."/>
            <person name="Ravi A."/>
            <person name="Getino M."/>
            <person name="Pursley I."/>
            <person name="Horton D.L."/>
            <person name="Alikhan N.F."/>
            <person name="Baker D."/>
            <person name="Gharbi K."/>
            <person name="Hall N."/>
            <person name="Watson M."/>
            <person name="Adriaenssens E.M."/>
            <person name="Foster-Nyarko E."/>
            <person name="Jarju S."/>
            <person name="Secka A."/>
            <person name="Antonio M."/>
            <person name="Oren A."/>
            <person name="Chaudhuri R.R."/>
            <person name="La Ragione R."/>
            <person name="Hildebrand F."/>
            <person name="Pallen M.J."/>
        </authorList>
    </citation>
    <scope>NUCLEOTIDE SEQUENCE</scope>
    <source>
        <strain evidence="1">ChiSjej3B21-11622</strain>
    </source>
</reference>
<gene>
    <name evidence="1" type="ORF">IAB26_00795</name>
</gene>
<dbReference type="GO" id="GO:0030234">
    <property type="term" value="F:enzyme regulator activity"/>
    <property type="evidence" value="ECO:0007669"/>
    <property type="project" value="InterPro"/>
</dbReference>
<evidence type="ECO:0000313" key="2">
    <source>
        <dbReference type="Proteomes" id="UP000886886"/>
    </source>
</evidence>
<dbReference type="AlphaFoldDB" id="A0A9D1CZL0"/>
<dbReference type="Gene3D" id="3.30.70.120">
    <property type="match status" value="1"/>
</dbReference>
<dbReference type="SUPFAM" id="SSF54913">
    <property type="entry name" value="GlnB-like"/>
    <property type="match status" value="1"/>
</dbReference>
<comment type="caution">
    <text evidence="1">The sequence shown here is derived from an EMBL/GenBank/DDBJ whole genome shotgun (WGS) entry which is preliminary data.</text>
</comment>
<evidence type="ECO:0000313" key="1">
    <source>
        <dbReference type="EMBL" id="HIQ95077.1"/>
    </source>
</evidence>
<name>A0A9D1CZL0_9FIRM</name>
<dbReference type="PROSITE" id="PS51343">
    <property type="entry name" value="PII_GLNB_DOM"/>
    <property type="match status" value="1"/>
</dbReference>
<dbReference type="InterPro" id="IPR015867">
    <property type="entry name" value="N-reg_PII/ATP_PRibTrfase_C"/>
</dbReference>
<dbReference type="InterPro" id="IPR002187">
    <property type="entry name" value="N-reg_PII"/>
</dbReference>
<sequence length="230" mass="25112">MSEVYLMATVVNRKSGDDFLEFYQKNRIEVSFLALARGTANSEVLDYLGLESAEKVVMISIVTGSVWKDVKKGLERELKIDVPGTGIVFTVPLSSIGGKRELLFLTENQNFEKGDESVLKETTHEVLIVIANQGYNEMVMDAARESGAVGGTMLHAKGVGMKRAEKFLGVSLVSEKEVILIVTKTEKKHGIMKAIMSQAGINTKAQAIVFSLPVTSTAGLRLLEEDEITV</sequence>